<organism evidence="2 3">
    <name type="scientific">Porphyromonas catoniae F0037</name>
    <dbReference type="NCBI Taxonomy" id="1127696"/>
    <lineage>
        <taxon>Bacteria</taxon>
        <taxon>Pseudomonadati</taxon>
        <taxon>Bacteroidota</taxon>
        <taxon>Bacteroidia</taxon>
        <taxon>Bacteroidales</taxon>
        <taxon>Porphyromonadaceae</taxon>
        <taxon>Porphyromonas</taxon>
    </lineage>
</organism>
<evidence type="ECO:0000256" key="1">
    <source>
        <dbReference type="SAM" id="SignalP"/>
    </source>
</evidence>
<dbReference type="eggNOG" id="ENOG5032VWQ">
    <property type="taxonomic scope" value="Bacteria"/>
</dbReference>
<feature type="chain" id="PRO_5003954923" evidence="1">
    <location>
        <begin position="21"/>
        <end position="260"/>
    </location>
</feature>
<dbReference type="EMBL" id="AMEQ01000040">
    <property type="protein sequence ID" value="EKY00273.1"/>
    <property type="molecule type" value="Genomic_DNA"/>
</dbReference>
<evidence type="ECO:0000313" key="2">
    <source>
        <dbReference type="EMBL" id="EKY00273.1"/>
    </source>
</evidence>
<gene>
    <name evidence="2" type="ORF">HMPREF9134_01607</name>
</gene>
<comment type="caution">
    <text evidence="2">The sequence shown here is derived from an EMBL/GenBank/DDBJ whole genome shotgun (WGS) entry which is preliminary data.</text>
</comment>
<evidence type="ECO:0000313" key="3">
    <source>
        <dbReference type="Proteomes" id="UP000010408"/>
    </source>
</evidence>
<dbReference type="InterPro" id="IPR011250">
    <property type="entry name" value="OMP/PagP_B-barrel"/>
</dbReference>
<dbReference type="Proteomes" id="UP000010408">
    <property type="component" value="Unassembled WGS sequence"/>
</dbReference>
<dbReference type="SUPFAM" id="SSF56925">
    <property type="entry name" value="OMPA-like"/>
    <property type="match status" value="1"/>
</dbReference>
<name>L1NA78_9PORP</name>
<dbReference type="HOGENOM" id="CLU_096345_0_0_10"/>
<sequence length="260" mass="27591">MKKFFMVAALAATSLVAAQAQEEFKPKAGDVTTDFSLFANGLFNTPLSLHNGGNVPAGASFSGEAGDFKLNPVGVLKGRYFFQDDLALRLSLGLAMPSVKQTTNNTNDSQEQKYRTSTLFVGLGIEKHFAGTNRLSPYVGAELHLGSYSTNYELHHTATAGNVTTKTDKEVKTAPGFVFGGGLFLGADYYIAPKVFLGLEAGLNIDSRSLGKTTDITTTNQTINGVAQPTTTADNSGKTKYSGASLSTDLQVGFKIGFVF</sequence>
<protein>
    <submittedName>
        <fullName evidence="2">Uncharacterized protein</fullName>
    </submittedName>
</protein>
<feature type="signal peptide" evidence="1">
    <location>
        <begin position="1"/>
        <end position="20"/>
    </location>
</feature>
<reference evidence="2 3" key="1">
    <citation type="submission" date="2012-05" db="EMBL/GenBank/DDBJ databases">
        <authorList>
            <person name="Weinstock G."/>
            <person name="Sodergren E."/>
            <person name="Lobos E.A."/>
            <person name="Fulton L."/>
            <person name="Fulton R."/>
            <person name="Courtney L."/>
            <person name="Fronick C."/>
            <person name="O'Laughlin M."/>
            <person name="Godfrey J."/>
            <person name="Wilson R.M."/>
            <person name="Miner T."/>
            <person name="Farmer C."/>
            <person name="Delehaunty K."/>
            <person name="Cordes M."/>
            <person name="Minx P."/>
            <person name="Tomlinson C."/>
            <person name="Chen J."/>
            <person name="Wollam A."/>
            <person name="Pepin K.H."/>
            <person name="Bhonagiri V."/>
            <person name="Zhang X."/>
            <person name="Suruliraj S."/>
            <person name="Warren W."/>
            <person name="Mitreva M."/>
            <person name="Mardis E.R."/>
            <person name="Wilson R.K."/>
        </authorList>
    </citation>
    <scope>NUCLEOTIDE SEQUENCE [LARGE SCALE GENOMIC DNA]</scope>
    <source>
        <strain evidence="2 3">F0037</strain>
    </source>
</reference>
<proteinExistence type="predicted"/>
<dbReference type="AlphaFoldDB" id="L1NA78"/>
<keyword evidence="1" id="KW-0732">Signal</keyword>
<dbReference type="Gene3D" id="2.40.160.20">
    <property type="match status" value="1"/>
</dbReference>
<dbReference type="PATRIC" id="fig|1127696.3.peg.1450"/>
<accession>L1NA78</accession>
<dbReference type="RefSeq" id="WP_005467727.1">
    <property type="nucleotide sequence ID" value="NZ_KB291032.1"/>
</dbReference>